<keyword evidence="11" id="KW-1185">Reference proteome</keyword>
<dbReference type="InterPro" id="IPR035965">
    <property type="entry name" value="PAS-like_dom_sf"/>
</dbReference>
<dbReference type="SMART" id="SM00911">
    <property type="entry name" value="HWE_HK"/>
    <property type="match status" value="1"/>
</dbReference>
<dbReference type="Pfam" id="PF07568">
    <property type="entry name" value="HisKA_2"/>
    <property type="match status" value="1"/>
</dbReference>
<evidence type="ECO:0000256" key="7">
    <source>
        <dbReference type="ARBA" id="ARBA00022840"/>
    </source>
</evidence>
<evidence type="ECO:0000256" key="4">
    <source>
        <dbReference type="ARBA" id="ARBA00022679"/>
    </source>
</evidence>
<dbReference type="PANTHER" id="PTHR41523">
    <property type="entry name" value="TWO-COMPONENT SYSTEM SENSOR PROTEIN"/>
    <property type="match status" value="1"/>
</dbReference>
<evidence type="ECO:0000256" key="1">
    <source>
        <dbReference type="ARBA" id="ARBA00000085"/>
    </source>
</evidence>
<dbReference type="InterPro" id="IPR000014">
    <property type="entry name" value="PAS"/>
</dbReference>
<keyword evidence="6" id="KW-0418">Kinase</keyword>
<evidence type="ECO:0000256" key="6">
    <source>
        <dbReference type="ARBA" id="ARBA00022777"/>
    </source>
</evidence>
<evidence type="ECO:0000256" key="3">
    <source>
        <dbReference type="ARBA" id="ARBA00022553"/>
    </source>
</evidence>
<feature type="domain" description="PAS" evidence="8">
    <location>
        <begin position="29"/>
        <end position="97"/>
    </location>
</feature>
<gene>
    <name evidence="10" type="ORF">HHL08_19655</name>
</gene>
<dbReference type="PANTHER" id="PTHR41523:SF8">
    <property type="entry name" value="ETHYLENE RESPONSE SENSOR PROTEIN"/>
    <property type="match status" value="1"/>
</dbReference>
<reference evidence="10 11" key="1">
    <citation type="submission" date="2020-04" db="EMBL/GenBank/DDBJ databases">
        <title>Sphingobium sp. AR-3-1 isolated from Arctic soil.</title>
        <authorList>
            <person name="Dahal R.H."/>
            <person name="Chaudhary D.K."/>
        </authorList>
    </citation>
    <scope>NUCLEOTIDE SEQUENCE [LARGE SCALE GENOMIC DNA]</scope>
    <source>
        <strain evidence="10 11">AR-3-1</strain>
    </source>
</reference>
<dbReference type="NCBIfam" id="TIGR00229">
    <property type="entry name" value="sensory_box"/>
    <property type="match status" value="1"/>
</dbReference>
<dbReference type="InterPro" id="IPR003594">
    <property type="entry name" value="HATPase_dom"/>
</dbReference>
<keyword evidence="3" id="KW-0597">Phosphoprotein</keyword>
<evidence type="ECO:0000256" key="2">
    <source>
        <dbReference type="ARBA" id="ARBA00012438"/>
    </source>
</evidence>
<organism evidence="10 11">
    <name type="scientific">Sphingobium psychrophilum</name>
    <dbReference type="NCBI Taxonomy" id="2728834"/>
    <lineage>
        <taxon>Bacteria</taxon>
        <taxon>Pseudomonadati</taxon>
        <taxon>Pseudomonadota</taxon>
        <taxon>Alphaproteobacteria</taxon>
        <taxon>Sphingomonadales</taxon>
        <taxon>Sphingomonadaceae</taxon>
        <taxon>Sphingobium</taxon>
    </lineage>
</organism>
<evidence type="ECO:0000256" key="5">
    <source>
        <dbReference type="ARBA" id="ARBA00022741"/>
    </source>
</evidence>
<dbReference type="InterPro" id="IPR011102">
    <property type="entry name" value="Sig_transdc_His_kinase_HWE"/>
</dbReference>
<evidence type="ECO:0000259" key="9">
    <source>
        <dbReference type="SMART" id="SM00911"/>
    </source>
</evidence>
<dbReference type="Pfam" id="PF13188">
    <property type="entry name" value="PAS_8"/>
    <property type="match status" value="1"/>
</dbReference>
<dbReference type="Proteomes" id="UP000519023">
    <property type="component" value="Unassembled WGS sequence"/>
</dbReference>
<dbReference type="EC" id="2.7.13.3" evidence="2"/>
<keyword evidence="7" id="KW-0067">ATP-binding</keyword>
<dbReference type="Gene3D" id="3.30.565.10">
    <property type="entry name" value="Histidine kinase-like ATPase, C-terminal domain"/>
    <property type="match status" value="1"/>
</dbReference>
<dbReference type="SUPFAM" id="SSF55874">
    <property type="entry name" value="ATPase domain of HSP90 chaperone/DNA topoisomerase II/histidine kinase"/>
    <property type="match status" value="1"/>
</dbReference>
<dbReference type="GO" id="GO:0004673">
    <property type="term" value="F:protein histidine kinase activity"/>
    <property type="evidence" value="ECO:0007669"/>
    <property type="project" value="UniProtKB-EC"/>
</dbReference>
<dbReference type="AlphaFoldDB" id="A0A7X9ZTM6"/>
<evidence type="ECO:0000313" key="11">
    <source>
        <dbReference type="Proteomes" id="UP000519023"/>
    </source>
</evidence>
<protein>
    <recommendedName>
        <fullName evidence="2">histidine kinase</fullName>
        <ecNumber evidence="2">2.7.13.3</ecNumber>
    </recommendedName>
</protein>
<dbReference type="InterPro" id="IPR011495">
    <property type="entry name" value="Sig_transdc_His_kin_sub2_dim/P"/>
</dbReference>
<keyword evidence="4" id="KW-0808">Transferase</keyword>
<dbReference type="Pfam" id="PF02518">
    <property type="entry name" value="HATPase_c"/>
    <property type="match status" value="1"/>
</dbReference>
<evidence type="ECO:0000313" key="10">
    <source>
        <dbReference type="EMBL" id="NML12325.1"/>
    </source>
</evidence>
<feature type="domain" description="Signal transduction histidine kinase HWE region" evidence="9">
    <location>
        <begin position="165"/>
        <end position="253"/>
    </location>
</feature>
<keyword evidence="5" id="KW-0547">Nucleotide-binding</keyword>
<dbReference type="SUPFAM" id="SSF55785">
    <property type="entry name" value="PYP-like sensor domain (PAS domain)"/>
    <property type="match status" value="1"/>
</dbReference>
<dbReference type="EMBL" id="JABBFV010000019">
    <property type="protein sequence ID" value="NML12325.1"/>
    <property type="molecule type" value="Genomic_DNA"/>
</dbReference>
<evidence type="ECO:0000259" key="8">
    <source>
        <dbReference type="SMART" id="SM00091"/>
    </source>
</evidence>
<accession>A0A7X9ZTM6</accession>
<dbReference type="InterPro" id="IPR036890">
    <property type="entry name" value="HATPase_C_sf"/>
</dbReference>
<name>A0A7X9ZTM6_9SPHN</name>
<comment type="caution">
    <text evidence="10">The sequence shown here is derived from an EMBL/GenBank/DDBJ whole genome shotgun (WGS) entry which is preliminary data.</text>
</comment>
<comment type="catalytic activity">
    <reaction evidence="1">
        <text>ATP + protein L-histidine = ADP + protein N-phospho-L-histidine.</text>
        <dbReference type="EC" id="2.7.13.3"/>
    </reaction>
</comment>
<proteinExistence type="predicted"/>
<dbReference type="Gene3D" id="3.30.450.20">
    <property type="entry name" value="PAS domain"/>
    <property type="match status" value="1"/>
</dbReference>
<sequence>MLLDNMENGMAQVGRLLDTPGLADALESDRFKQFLDHMPVAIAVSELSPSERITYANLEFERLTGQPASDLEGMSWQALPGVASAPDDDRRLSDAVEGDEEYIGTFSITLGGETVYIDAWSNTIEGDHGEPLFRLVALARTGQGLREDDEAVRQSLRDKDTLLFELQHRVKNNLQMITALIRMEARNVSDQETGERFDRLAGRINSLALLYRSLSTEGQGDTIDLGIYLSQIASSVMQAHAPEGIRLDLKVDTWPVALDVAMPAGLVVNELLTNSLKHAFPDGEGGTITLHSLVDETGCRVTVADDGVGLAEGTTWPKAGKLGAVIAQSLRQNAKAEWTVTSGTGKGMRVNIHFARKDAAPKA</sequence>
<dbReference type="SMART" id="SM00091">
    <property type="entry name" value="PAS"/>
    <property type="match status" value="1"/>
</dbReference>
<dbReference type="CDD" id="cd00130">
    <property type="entry name" value="PAS"/>
    <property type="match status" value="1"/>
</dbReference>
<dbReference type="GO" id="GO:0005524">
    <property type="term" value="F:ATP binding"/>
    <property type="evidence" value="ECO:0007669"/>
    <property type="project" value="UniProtKB-KW"/>
</dbReference>